<evidence type="ECO:0000313" key="3">
    <source>
        <dbReference type="Proteomes" id="UP000784294"/>
    </source>
</evidence>
<dbReference type="GO" id="GO:0043066">
    <property type="term" value="P:negative regulation of apoptotic process"/>
    <property type="evidence" value="ECO:0007669"/>
    <property type="project" value="TreeGrafter"/>
</dbReference>
<dbReference type="Gene3D" id="1.10.510.10">
    <property type="entry name" value="Transferase(Phosphotransferase) domain 1"/>
    <property type="match status" value="1"/>
</dbReference>
<dbReference type="PANTHER" id="PTHR24416:SF566">
    <property type="entry name" value="EPIDERMAL GROWTH FACTOR RECEPTOR"/>
    <property type="match status" value="1"/>
</dbReference>
<organism evidence="2 3">
    <name type="scientific">Protopolystoma xenopodis</name>
    <dbReference type="NCBI Taxonomy" id="117903"/>
    <lineage>
        <taxon>Eukaryota</taxon>
        <taxon>Metazoa</taxon>
        <taxon>Spiralia</taxon>
        <taxon>Lophotrochozoa</taxon>
        <taxon>Platyhelminthes</taxon>
        <taxon>Monogenea</taxon>
        <taxon>Polyopisthocotylea</taxon>
        <taxon>Polystomatidea</taxon>
        <taxon>Polystomatidae</taxon>
        <taxon>Protopolystoma</taxon>
    </lineage>
</organism>
<dbReference type="GO" id="GO:0043235">
    <property type="term" value="C:receptor complex"/>
    <property type="evidence" value="ECO:0007669"/>
    <property type="project" value="TreeGrafter"/>
</dbReference>
<dbReference type="GO" id="GO:0007169">
    <property type="term" value="P:cell surface receptor protein tyrosine kinase signaling pathway"/>
    <property type="evidence" value="ECO:0007669"/>
    <property type="project" value="TreeGrafter"/>
</dbReference>
<dbReference type="OrthoDB" id="98077at2759"/>
<proteinExistence type="predicted"/>
<dbReference type="Pfam" id="PF07714">
    <property type="entry name" value="PK_Tyr_Ser-Thr"/>
    <property type="match status" value="1"/>
</dbReference>
<gene>
    <name evidence="2" type="ORF">PXEA_LOCUS32252</name>
</gene>
<dbReference type="GO" id="GO:0004714">
    <property type="term" value="F:transmembrane receptor protein tyrosine kinase activity"/>
    <property type="evidence" value="ECO:0007669"/>
    <property type="project" value="TreeGrafter"/>
</dbReference>
<keyword evidence="3" id="KW-1185">Reference proteome</keyword>
<dbReference type="GO" id="GO:0008284">
    <property type="term" value="P:positive regulation of cell population proliferation"/>
    <property type="evidence" value="ECO:0007669"/>
    <property type="project" value="TreeGrafter"/>
</dbReference>
<dbReference type="AlphaFoldDB" id="A0A448XKF2"/>
<evidence type="ECO:0000259" key="1">
    <source>
        <dbReference type="PROSITE" id="PS50011"/>
    </source>
</evidence>
<dbReference type="InterPro" id="IPR000719">
    <property type="entry name" value="Prot_kinase_dom"/>
</dbReference>
<dbReference type="InterPro" id="IPR011009">
    <property type="entry name" value="Kinase-like_dom_sf"/>
</dbReference>
<accession>A0A448XKF2</accession>
<dbReference type="GO" id="GO:0022008">
    <property type="term" value="P:neurogenesis"/>
    <property type="evidence" value="ECO:0007669"/>
    <property type="project" value="TreeGrafter"/>
</dbReference>
<dbReference type="GO" id="GO:0005524">
    <property type="term" value="F:ATP binding"/>
    <property type="evidence" value="ECO:0007669"/>
    <property type="project" value="InterPro"/>
</dbReference>
<dbReference type="Proteomes" id="UP000784294">
    <property type="component" value="Unassembled WGS sequence"/>
</dbReference>
<dbReference type="PROSITE" id="PS50011">
    <property type="entry name" value="PROTEIN_KINASE_DOM"/>
    <property type="match status" value="1"/>
</dbReference>
<reference evidence="2" key="1">
    <citation type="submission" date="2018-11" db="EMBL/GenBank/DDBJ databases">
        <authorList>
            <consortium name="Pathogen Informatics"/>
        </authorList>
    </citation>
    <scope>NUCLEOTIDE SEQUENCE</scope>
</reference>
<dbReference type="PANTHER" id="PTHR24416">
    <property type="entry name" value="TYROSINE-PROTEIN KINASE RECEPTOR"/>
    <property type="match status" value="1"/>
</dbReference>
<sequence length="62" mass="6913">MLVRITDFGLAKCLEQIGDEYHASGGRMPIKWLAIESIGDKTFSSKSDIWSYASNESLMQVS</sequence>
<evidence type="ECO:0000313" key="2">
    <source>
        <dbReference type="EMBL" id="VEL38812.1"/>
    </source>
</evidence>
<dbReference type="EMBL" id="CAAALY010259066">
    <property type="protein sequence ID" value="VEL38812.1"/>
    <property type="molecule type" value="Genomic_DNA"/>
</dbReference>
<dbReference type="InterPro" id="IPR050122">
    <property type="entry name" value="RTK"/>
</dbReference>
<dbReference type="InterPro" id="IPR001245">
    <property type="entry name" value="Ser-Thr/Tyr_kinase_cat_dom"/>
</dbReference>
<dbReference type="GO" id="GO:0009925">
    <property type="term" value="C:basal plasma membrane"/>
    <property type="evidence" value="ECO:0007669"/>
    <property type="project" value="TreeGrafter"/>
</dbReference>
<feature type="domain" description="Protein kinase" evidence="1">
    <location>
        <begin position="1"/>
        <end position="62"/>
    </location>
</feature>
<protein>
    <recommendedName>
        <fullName evidence="1">Protein kinase domain-containing protein</fullName>
    </recommendedName>
</protein>
<comment type="caution">
    <text evidence="2">The sequence shown here is derived from an EMBL/GenBank/DDBJ whole genome shotgun (WGS) entry which is preliminary data.</text>
</comment>
<name>A0A448XKF2_9PLAT</name>
<dbReference type="SUPFAM" id="SSF56112">
    <property type="entry name" value="Protein kinase-like (PK-like)"/>
    <property type="match status" value="1"/>
</dbReference>